<dbReference type="AlphaFoldDB" id="A0A3S0Y076"/>
<organism evidence="1 2">
    <name type="scientific">Labedella endophytica</name>
    <dbReference type="NCBI Taxonomy" id="1523160"/>
    <lineage>
        <taxon>Bacteria</taxon>
        <taxon>Bacillati</taxon>
        <taxon>Actinomycetota</taxon>
        <taxon>Actinomycetes</taxon>
        <taxon>Micrococcales</taxon>
        <taxon>Microbacteriaceae</taxon>
        <taxon>Labedella</taxon>
    </lineage>
</organism>
<dbReference type="InterPro" id="IPR005583">
    <property type="entry name" value="YaaA"/>
</dbReference>
<dbReference type="PANTHER" id="PTHR30283">
    <property type="entry name" value="PEROXIDE STRESS RESPONSE PROTEIN YAAA"/>
    <property type="match status" value="1"/>
</dbReference>
<comment type="caution">
    <text evidence="1">The sequence shown here is derived from an EMBL/GenBank/DDBJ whole genome shotgun (WGS) entry which is preliminary data.</text>
</comment>
<evidence type="ECO:0000313" key="2">
    <source>
        <dbReference type="Proteomes" id="UP000274909"/>
    </source>
</evidence>
<dbReference type="GO" id="GO:0005829">
    <property type="term" value="C:cytosol"/>
    <property type="evidence" value="ECO:0007669"/>
    <property type="project" value="TreeGrafter"/>
</dbReference>
<gene>
    <name evidence="1" type="primary">yaaA</name>
    <name evidence="1" type="ORF">ELQ94_06430</name>
</gene>
<evidence type="ECO:0000313" key="1">
    <source>
        <dbReference type="EMBL" id="RUR01155.1"/>
    </source>
</evidence>
<dbReference type="EMBL" id="RZGZ01000002">
    <property type="protein sequence ID" value="RUR01155.1"/>
    <property type="molecule type" value="Genomic_DNA"/>
</dbReference>
<reference evidence="1 2" key="1">
    <citation type="submission" date="2018-12" db="EMBL/GenBank/DDBJ databases">
        <authorList>
            <person name="Li F."/>
        </authorList>
    </citation>
    <scope>NUCLEOTIDE SEQUENCE [LARGE SCALE GENOMIC DNA]</scope>
    <source>
        <strain evidence="1 2">EGI 6500705</strain>
    </source>
</reference>
<protein>
    <submittedName>
        <fullName evidence="1">Peroxide stress protein YaaA</fullName>
    </submittedName>
</protein>
<keyword evidence="2" id="KW-1185">Reference proteome</keyword>
<dbReference type="OrthoDB" id="3210767at2"/>
<dbReference type="Proteomes" id="UP000274909">
    <property type="component" value="Unassembled WGS sequence"/>
</dbReference>
<name>A0A3S0Y076_9MICO</name>
<accession>A0A3S0Y076</accession>
<proteinExistence type="predicted"/>
<dbReference type="Pfam" id="PF03883">
    <property type="entry name" value="H2O2_YaaD"/>
    <property type="match status" value="1"/>
</dbReference>
<dbReference type="RefSeq" id="WP_127048370.1">
    <property type="nucleotide sequence ID" value="NZ_RZGZ01000002.1"/>
</dbReference>
<sequence>MLLLLPPSETKVQGGTGRSLLLGALRFPELTRVRSRVIAALLELSADQEEAVTALKLGPRGHGEVAINRAVRRSPTVPAIDRYTGVLYDALDAGTLSETARDFAARHLVIQSALFGPIGALDPVPGYRLSHSSKLPGMRLPAVWSAPAGAALTAVGGLVVDLRSEGYAELAPISAPERSVYVRVVSVDDTGRRRALNHFNKKTKGLFARAILENAEDFDDVEDLAAWGDAAGFTLTPGAVAGEWDLLVPAAASAAAASPTAASRPA</sequence>
<dbReference type="GO" id="GO:0033194">
    <property type="term" value="P:response to hydroperoxide"/>
    <property type="evidence" value="ECO:0007669"/>
    <property type="project" value="TreeGrafter"/>
</dbReference>
<dbReference type="PANTHER" id="PTHR30283:SF4">
    <property type="entry name" value="PEROXIDE STRESS RESISTANCE PROTEIN YAAA"/>
    <property type="match status" value="1"/>
</dbReference>